<reference evidence="3 4" key="1">
    <citation type="submission" date="2015-11" db="EMBL/GenBank/DDBJ databases">
        <title>The genome of Candidatus Endoriftia persephone in Ridgeia piscesae and population structure of the North Eastern Pacific vestimentiferan symbionts.</title>
        <authorList>
            <person name="Perez M."/>
            <person name="Juniper K.S."/>
        </authorList>
    </citation>
    <scope>NUCLEOTIDE SEQUENCE [LARGE SCALE GENOMIC DNA]</scope>
    <source>
        <strain evidence="2">Ind10</strain>
        <strain evidence="1">Ind11</strain>
    </source>
</reference>
<dbReference type="Proteomes" id="UP000051634">
    <property type="component" value="Unassembled WGS sequence"/>
</dbReference>
<proteinExistence type="predicted"/>
<evidence type="ECO:0000313" key="2">
    <source>
        <dbReference type="EMBL" id="KRT59244.1"/>
    </source>
</evidence>
<keyword evidence="4" id="KW-1185">Reference proteome</keyword>
<dbReference type="GO" id="GO:0042834">
    <property type="term" value="F:peptidoglycan binding"/>
    <property type="evidence" value="ECO:0007669"/>
    <property type="project" value="InterPro"/>
</dbReference>
<accession>A0A0T5Z8P8</accession>
<dbReference type="AlphaFoldDB" id="A0A0T5Z8P8"/>
<protein>
    <submittedName>
        <fullName evidence="2">Uncharacterized protein</fullName>
    </submittedName>
</protein>
<dbReference type="RefSeq" id="WP_232432956.1">
    <property type="nucleotide sequence ID" value="NZ_KQ556896.1"/>
</dbReference>
<dbReference type="EMBL" id="LDXT01000089">
    <property type="protein sequence ID" value="KRT54668.1"/>
    <property type="molecule type" value="Genomic_DNA"/>
</dbReference>
<comment type="caution">
    <text evidence="2">The sequence shown here is derived from an EMBL/GenBank/DDBJ whole genome shotgun (WGS) entry which is preliminary data.</text>
</comment>
<dbReference type="Proteomes" id="UP000051276">
    <property type="component" value="Unassembled WGS sequence"/>
</dbReference>
<dbReference type="Gene3D" id="3.30.70.1070">
    <property type="entry name" value="Sporulation related repeat"/>
    <property type="match status" value="1"/>
</dbReference>
<organism evidence="2 3">
    <name type="scientific">endosymbiont of Ridgeia piscesae</name>
    <dbReference type="NCBI Taxonomy" id="54398"/>
    <lineage>
        <taxon>Bacteria</taxon>
        <taxon>Pseudomonadati</taxon>
        <taxon>Pseudomonadota</taxon>
        <taxon>Gammaproteobacteria</taxon>
        <taxon>sulfur-oxidizing symbionts</taxon>
    </lineage>
</organism>
<dbReference type="InterPro" id="IPR036680">
    <property type="entry name" value="SPOR-like_sf"/>
</dbReference>
<gene>
    <name evidence="1" type="ORF">Ga0074115_10880</name>
    <name evidence="2" type="ORF">Ga0076813_150323</name>
</gene>
<evidence type="ECO:0000313" key="1">
    <source>
        <dbReference type="EMBL" id="KRT54668.1"/>
    </source>
</evidence>
<dbReference type="EMBL" id="LMXI01000191">
    <property type="protein sequence ID" value="KRT59244.1"/>
    <property type="molecule type" value="Genomic_DNA"/>
</dbReference>
<evidence type="ECO:0000313" key="3">
    <source>
        <dbReference type="Proteomes" id="UP000051276"/>
    </source>
</evidence>
<sequence>MADYPSKKEALAALETLDEKFKRGAWVRTVKAIQQSIKKARAEAP</sequence>
<name>A0A0T5Z8P8_9GAMM</name>
<evidence type="ECO:0000313" key="4">
    <source>
        <dbReference type="Proteomes" id="UP000051634"/>
    </source>
</evidence>